<comment type="similarity">
    <text evidence="8">Belongs to the TonB-dependent receptor family.</text>
</comment>
<dbReference type="PANTHER" id="PTHR30069">
    <property type="entry name" value="TONB-DEPENDENT OUTER MEMBRANE RECEPTOR"/>
    <property type="match status" value="1"/>
</dbReference>
<evidence type="ECO:0000256" key="3">
    <source>
        <dbReference type="ARBA" id="ARBA00022452"/>
    </source>
</evidence>
<evidence type="ECO:0000256" key="2">
    <source>
        <dbReference type="ARBA" id="ARBA00022448"/>
    </source>
</evidence>
<gene>
    <name evidence="10" type="ORF">DCO56_11470</name>
</gene>
<dbReference type="InterPro" id="IPR037066">
    <property type="entry name" value="Plug_dom_sf"/>
</dbReference>
<dbReference type="InterPro" id="IPR012910">
    <property type="entry name" value="Plug_dom"/>
</dbReference>
<dbReference type="GO" id="GO:0015344">
    <property type="term" value="F:siderophore uptake transmembrane transporter activity"/>
    <property type="evidence" value="ECO:0007669"/>
    <property type="project" value="TreeGrafter"/>
</dbReference>
<dbReference type="Pfam" id="PF13715">
    <property type="entry name" value="CarbopepD_reg_2"/>
    <property type="match status" value="1"/>
</dbReference>
<keyword evidence="5" id="KW-0732">Signal</keyword>
<comment type="subcellular location">
    <subcellularLocation>
        <location evidence="1 8">Cell outer membrane</location>
        <topology evidence="1 8">Multi-pass membrane protein</topology>
    </subcellularLocation>
</comment>
<dbReference type="AlphaFoldDB" id="A0A363NT97"/>
<keyword evidence="11" id="KW-1185">Reference proteome</keyword>
<keyword evidence="10" id="KW-0675">Receptor</keyword>
<keyword evidence="3 8" id="KW-1134">Transmembrane beta strand</keyword>
<keyword evidence="2 8" id="KW-0813">Transport</keyword>
<evidence type="ECO:0000256" key="1">
    <source>
        <dbReference type="ARBA" id="ARBA00004571"/>
    </source>
</evidence>
<dbReference type="GO" id="GO:0009279">
    <property type="term" value="C:cell outer membrane"/>
    <property type="evidence" value="ECO:0007669"/>
    <property type="project" value="UniProtKB-SubCell"/>
</dbReference>
<dbReference type="SUPFAM" id="SSF49464">
    <property type="entry name" value="Carboxypeptidase regulatory domain-like"/>
    <property type="match status" value="1"/>
</dbReference>
<keyword evidence="4 8" id="KW-0812">Transmembrane</keyword>
<comment type="caution">
    <text evidence="10">The sequence shown here is derived from an EMBL/GenBank/DDBJ whole genome shotgun (WGS) entry which is preliminary data.</text>
</comment>
<keyword evidence="6 8" id="KW-0472">Membrane</keyword>
<dbReference type="RefSeq" id="WP_108633917.1">
    <property type="nucleotide sequence ID" value="NZ_QCXX01000003.1"/>
</dbReference>
<dbReference type="PROSITE" id="PS52016">
    <property type="entry name" value="TONB_DEPENDENT_REC_3"/>
    <property type="match status" value="1"/>
</dbReference>
<dbReference type="Pfam" id="PF07715">
    <property type="entry name" value="Plug"/>
    <property type="match status" value="1"/>
</dbReference>
<name>A0A363NT97_9SPHI</name>
<dbReference type="PANTHER" id="PTHR30069:SF29">
    <property type="entry name" value="HEMOGLOBIN AND HEMOGLOBIN-HAPTOGLOBIN-BINDING PROTEIN 1-RELATED"/>
    <property type="match status" value="1"/>
</dbReference>
<dbReference type="SUPFAM" id="SSF56935">
    <property type="entry name" value="Porins"/>
    <property type="match status" value="1"/>
</dbReference>
<evidence type="ECO:0000256" key="5">
    <source>
        <dbReference type="ARBA" id="ARBA00022729"/>
    </source>
</evidence>
<dbReference type="Proteomes" id="UP000250831">
    <property type="component" value="Unassembled WGS sequence"/>
</dbReference>
<organism evidence="10 11">
    <name type="scientific">Sphingobacterium athyrii</name>
    <dbReference type="NCBI Taxonomy" id="2152717"/>
    <lineage>
        <taxon>Bacteria</taxon>
        <taxon>Pseudomonadati</taxon>
        <taxon>Bacteroidota</taxon>
        <taxon>Sphingobacteriia</taxon>
        <taxon>Sphingobacteriales</taxon>
        <taxon>Sphingobacteriaceae</taxon>
        <taxon>Sphingobacterium</taxon>
    </lineage>
</organism>
<keyword evidence="7 8" id="KW-0998">Cell outer membrane</keyword>
<evidence type="ECO:0000256" key="6">
    <source>
        <dbReference type="ARBA" id="ARBA00023136"/>
    </source>
</evidence>
<dbReference type="EMBL" id="QCXX01000003">
    <property type="protein sequence ID" value="PUV23989.1"/>
    <property type="molecule type" value="Genomic_DNA"/>
</dbReference>
<feature type="domain" description="TonB-dependent receptor plug" evidence="9">
    <location>
        <begin position="138"/>
        <end position="230"/>
    </location>
</feature>
<evidence type="ECO:0000313" key="10">
    <source>
        <dbReference type="EMBL" id="PUV23989.1"/>
    </source>
</evidence>
<dbReference type="Gene3D" id="2.40.170.20">
    <property type="entry name" value="TonB-dependent receptor, beta-barrel domain"/>
    <property type="match status" value="1"/>
</dbReference>
<evidence type="ECO:0000256" key="8">
    <source>
        <dbReference type="PROSITE-ProRule" id="PRU01360"/>
    </source>
</evidence>
<reference evidence="10 11" key="1">
    <citation type="submission" date="2018-04" db="EMBL/GenBank/DDBJ databases">
        <title>Sphingobacterium sp. M46 Genome.</title>
        <authorList>
            <person name="Cheng J."/>
            <person name="Li Y."/>
        </authorList>
    </citation>
    <scope>NUCLEOTIDE SEQUENCE [LARGE SCALE GENOMIC DNA]</scope>
    <source>
        <strain evidence="10 11">M46</strain>
    </source>
</reference>
<sequence>MKNNYHKYTIVFFLLFAVLQLVTGQTKVEYLKGTVHSENGTPIAAATVEVVKMNIRVMTDEKGNFSIQLPVKMEYSIRVSYLGEQSQIKTVYVLKDNANRVDFVLTKDSRLLSEVKIVGQNDNQKARNEIVKAEIVDTKAAQAQAVTLVELMNRSAGVRVRQSGGLGSSTNVMLNGFQGKSIKMLKDGVPTDYLGAGYNISATPVNVLERVEVYKGVLPTEIGADALGGAINMVSKTESNRYVAVSYEIASFNTHRASLNLKHKKEGSNLFWGLDAFYNYSDNNYKVTANIPDPEKSTVIPGVVKLFHNQYRHAYVELYAGLTGLSWVDELRVGLTAFTIHRDNQFAGLMEKPFGASVAMEYTPVIPTIRYKKQFLDHKLSLDQFLAYSKIKGSQTDTLSGFYDWYGTYHAPVDVNRRGESGNPTLLTFTTSNFTSRTGLSYLLSDKQSIALNFVINDYSRTGKDPYGPTSIGEHPVDLQSLPADYMKVVTSLGWKGQFASGKIENLFQLKYYSAKTSGQEVNVNTGYLNQQTSKANTSKFGISEALKYMLSKRTYIRLSGELATRLPEQSEILGNGSYVLSNFNIKPEKSSNANLGLRTTPYDKLDIEINSFYRITKDLILSTPVNLIYAQSVNVESVKGIGFEADIRYRPWPWLVLNGNSTYQDFRLYHIKDPLMSYLEGARLRNTPYFFSNIGASLQFDDVLSKTDKIRAYYNMSYVHQYFLNYIPKNTEPDGFLGLWGKAKVDAPNIIPSQTVHSIGLLWQPKSTLPVTVNIECKNLFDAAVYDNFKIQNAGRSFHLKLNYTVKY</sequence>
<dbReference type="OrthoDB" id="9812892at2"/>
<accession>A0A363NT97</accession>
<dbReference type="InterPro" id="IPR036942">
    <property type="entry name" value="Beta-barrel_TonB_sf"/>
</dbReference>
<evidence type="ECO:0000313" key="11">
    <source>
        <dbReference type="Proteomes" id="UP000250831"/>
    </source>
</evidence>
<evidence type="ECO:0000256" key="7">
    <source>
        <dbReference type="ARBA" id="ARBA00023237"/>
    </source>
</evidence>
<protein>
    <submittedName>
        <fullName evidence="10">TonB-dependent receptor</fullName>
    </submittedName>
</protein>
<dbReference type="Gene3D" id="2.170.130.10">
    <property type="entry name" value="TonB-dependent receptor, plug domain"/>
    <property type="match status" value="1"/>
</dbReference>
<evidence type="ECO:0000256" key="4">
    <source>
        <dbReference type="ARBA" id="ARBA00022692"/>
    </source>
</evidence>
<dbReference type="InterPro" id="IPR039426">
    <property type="entry name" value="TonB-dep_rcpt-like"/>
</dbReference>
<proteinExistence type="inferred from homology"/>
<dbReference type="GO" id="GO:0044718">
    <property type="term" value="P:siderophore transmembrane transport"/>
    <property type="evidence" value="ECO:0007669"/>
    <property type="project" value="TreeGrafter"/>
</dbReference>
<dbReference type="Gene3D" id="2.60.40.1120">
    <property type="entry name" value="Carboxypeptidase-like, regulatory domain"/>
    <property type="match status" value="1"/>
</dbReference>
<evidence type="ECO:0000259" key="9">
    <source>
        <dbReference type="Pfam" id="PF07715"/>
    </source>
</evidence>
<dbReference type="InterPro" id="IPR008969">
    <property type="entry name" value="CarboxyPept-like_regulatory"/>
</dbReference>